<evidence type="ECO:0000313" key="8">
    <source>
        <dbReference type="EMBL" id="SOY32423.1"/>
    </source>
</evidence>
<dbReference type="GO" id="GO:0051539">
    <property type="term" value="F:4 iron, 4 sulfur cluster binding"/>
    <property type="evidence" value="ECO:0007669"/>
    <property type="project" value="UniProtKB-KW"/>
</dbReference>
<evidence type="ECO:0000256" key="2">
    <source>
        <dbReference type="ARBA" id="ARBA00022485"/>
    </source>
</evidence>
<dbReference type="Gene3D" id="3.30.70.20">
    <property type="match status" value="2"/>
</dbReference>
<evidence type="ECO:0000256" key="4">
    <source>
        <dbReference type="ARBA" id="ARBA00022737"/>
    </source>
</evidence>
<sequence>MRQPDNCRRRERQDESMISERINENSPWQDITEGNQIYQAATSREFHTGEWRTATPVWNQEKCRQCLLCTPVCPDSSIPVKDKMREEFDYDHCKGCGICAKVCPFGAIAMKEGK</sequence>
<evidence type="ECO:0000313" key="9">
    <source>
        <dbReference type="Proteomes" id="UP000236311"/>
    </source>
</evidence>
<dbReference type="EMBL" id="OFSM01000049">
    <property type="protein sequence ID" value="SOY32423.1"/>
    <property type="molecule type" value="Genomic_DNA"/>
</dbReference>
<keyword evidence="8" id="KW-0670">Pyruvate</keyword>
<dbReference type="InterPro" id="IPR017900">
    <property type="entry name" value="4Fe4S_Fe_S_CS"/>
</dbReference>
<keyword evidence="6" id="KW-0411">Iron-sulfur</keyword>
<keyword evidence="3" id="KW-0479">Metal-binding</keyword>
<organism evidence="8 9">
    <name type="scientific">Acetatifactor muris</name>
    <dbReference type="NCBI Taxonomy" id="879566"/>
    <lineage>
        <taxon>Bacteria</taxon>
        <taxon>Bacillati</taxon>
        <taxon>Bacillota</taxon>
        <taxon>Clostridia</taxon>
        <taxon>Lachnospirales</taxon>
        <taxon>Lachnospiraceae</taxon>
        <taxon>Acetatifactor</taxon>
    </lineage>
</organism>
<feature type="domain" description="4Fe-4S ferredoxin-type" evidence="7">
    <location>
        <begin position="54"/>
        <end position="83"/>
    </location>
</feature>
<keyword evidence="5" id="KW-0408">Iron</keyword>
<dbReference type="SUPFAM" id="SSF54862">
    <property type="entry name" value="4Fe-4S ferredoxins"/>
    <property type="match status" value="1"/>
</dbReference>
<dbReference type="InterPro" id="IPR011898">
    <property type="entry name" value="PorD_KorD"/>
</dbReference>
<evidence type="ECO:0000256" key="6">
    <source>
        <dbReference type="ARBA" id="ARBA00023014"/>
    </source>
</evidence>
<dbReference type="GO" id="GO:0016625">
    <property type="term" value="F:oxidoreductase activity, acting on the aldehyde or oxo group of donors, iron-sulfur protein as acceptor"/>
    <property type="evidence" value="ECO:0007669"/>
    <property type="project" value="InterPro"/>
</dbReference>
<evidence type="ECO:0000256" key="1">
    <source>
        <dbReference type="ARBA" id="ARBA00001966"/>
    </source>
</evidence>
<dbReference type="NCBIfam" id="TIGR02179">
    <property type="entry name" value="PorD_KorD"/>
    <property type="match status" value="1"/>
</dbReference>
<evidence type="ECO:0000256" key="3">
    <source>
        <dbReference type="ARBA" id="ARBA00022723"/>
    </source>
</evidence>
<evidence type="ECO:0000256" key="5">
    <source>
        <dbReference type="ARBA" id="ARBA00023004"/>
    </source>
</evidence>
<gene>
    <name evidence="8" type="primary">porD</name>
    <name evidence="8" type="ORF">AMURIS_05182</name>
</gene>
<dbReference type="AlphaFoldDB" id="A0A2K4ZPK3"/>
<keyword evidence="9" id="KW-1185">Reference proteome</keyword>
<evidence type="ECO:0000259" key="7">
    <source>
        <dbReference type="PROSITE" id="PS51379"/>
    </source>
</evidence>
<reference evidence="8 9" key="1">
    <citation type="submission" date="2018-01" db="EMBL/GenBank/DDBJ databases">
        <authorList>
            <person name="Gaut B.S."/>
            <person name="Morton B.R."/>
            <person name="Clegg M.T."/>
            <person name="Duvall M.R."/>
        </authorList>
    </citation>
    <scope>NUCLEOTIDE SEQUENCE [LARGE SCALE GENOMIC DNA]</scope>
    <source>
        <strain evidence="8">GP69</strain>
    </source>
</reference>
<protein>
    <submittedName>
        <fullName evidence="8">Pyruvate synthase subunit PorD</fullName>
    </submittedName>
</protein>
<feature type="domain" description="4Fe-4S ferredoxin-type" evidence="7">
    <location>
        <begin position="84"/>
        <end position="113"/>
    </location>
</feature>
<dbReference type="GO" id="GO:0046872">
    <property type="term" value="F:metal ion binding"/>
    <property type="evidence" value="ECO:0007669"/>
    <property type="project" value="UniProtKB-KW"/>
</dbReference>
<dbReference type="Pfam" id="PF14697">
    <property type="entry name" value="Fer4_21"/>
    <property type="match status" value="1"/>
</dbReference>
<proteinExistence type="predicted"/>
<keyword evidence="4" id="KW-0677">Repeat</keyword>
<accession>A0A2K4ZPK3</accession>
<dbReference type="PANTHER" id="PTHR43724:SF1">
    <property type="entry name" value="PYRUVATE SYNTHASE SUBUNIT PORD"/>
    <property type="match status" value="1"/>
</dbReference>
<dbReference type="InterPro" id="IPR017896">
    <property type="entry name" value="4Fe4S_Fe-S-bd"/>
</dbReference>
<comment type="cofactor">
    <cofactor evidence="1">
        <name>[4Fe-4S] cluster</name>
        <dbReference type="ChEBI" id="CHEBI:49883"/>
    </cofactor>
</comment>
<name>A0A2K4ZPK3_9FIRM</name>
<dbReference type="PROSITE" id="PS51379">
    <property type="entry name" value="4FE4S_FER_2"/>
    <property type="match status" value="2"/>
</dbReference>
<dbReference type="Proteomes" id="UP000236311">
    <property type="component" value="Unassembled WGS sequence"/>
</dbReference>
<keyword evidence="2" id="KW-0004">4Fe-4S</keyword>
<dbReference type="PANTHER" id="PTHR43724">
    <property type="entry name" value="PYRUVATE SYNTHASE SUBUNIT PORD"/>
    <property type="match status" value="1"/>
</dbReference>
<dbReference type="PROSITE" id="PS00198">
    <property type="entry name" value="4FE4S_FER_1"/>
    <property type="match status" value="1"/>
</dbReference>